<dbReference type="OrthoDB" id="7937990at2"/>
<reference evidence="2" key="1">
    <citation type="journal article" date="2021" name="Curr. Microbiol.">
        <title>Complete genome of nocamycin-producing strain Saccharothrix syringae NRRL B-16468 reveals the biosynthetic potential for secondary metabolites.</title>
        <authorList>
            <person name="Mo X."/>
            <person name="Yang S."/>
        </authorList>
    </citation>
    <scope>NUCLEOTIDE SEQUENCE [LARGE SCALE GENOMIC DNA]</scope>
    <source>
        <strain evidence="2">ATCC 51364 / DSM 43886 / JCM 6844 / KCTC 9398 / NBRC 14523 / NRRL B-16468 / INA 2240</strain>
    </source>
</reference>
<protein>
    <submittedName>
        <fullName evidence="1">Extracellular solute-binding protein</fullName>
    </submittedName>
</protein>
<dbReference type="KEGG" id="ssyi:EKG83_32490"/>
<evidence type="ECO:0000313" key="1">
    <source>
        <dbReference type="EMBL" id="QFZ21482.1"/>
    </source>
</evidence>
<dbReference type="Gene3D" id="3.40.190.10">
    <property type="entry name" value="Periplasmic binding protein-like II"/>
    <property type="match status" value="2"/>
</dbReference>
<dbReference type="Pfam" id="PF01547">
    <property type="entry name" value="SBP_bac_1"/>
    <property type="match status" value="1"/>
</dbReference>
<accession>A0A5Q0H6Z2</accession>
<dbReference type="PROSITE" id="PS51257">
    <property type="entry name" value="PROKAR_LIPOPROTEIN"/>
    <property type="match status" value="1"/>
</dbReference>
<keyword evidence="2" id="KW-1185">Reference proteome</keyword>
<evidence type="ECO:0000313" key="2">
    <source>
        <dbReference type="Proteomes" id="UP000325787"/>
    </source>
</evidence>
<dbReference type="InterPro" id="IPR050490">
    <property type="entry name" value="Bact_solute-bd_prot1"/>
</dbReference>
<organism evidence="1 2">
    <name type="scientific">Saccharothrix syringae</name>
    <name type="common">Nocardiopsis syringae</name>
    <dbReference type="NCBI Taxonomy" id="103733"/>
    <lineage>
        <taxon>Bacteria</taxon>
        <taxon>Bacillati</taxon>
        <taxon>Actinomycetota</taxon>
        <taxon>Actinomycetes</taxon>
        <taxon>Pseudonocardiales</taxon>
        <taxon>Pseudonocardiaceae</taxon>
        <taxon>Saccharothrix</taxon>
    </lineage>
</organism>
<dbReference type="PANTHER" id="PTHR43649">
    <property type="entry name" value="ARABINOSE-BINDING PROTEIN-RELATED"/>
    <property type="match status" value="1"/>
</dbReference>
<sequence>MLTRFSLGEERTLPRAGRPGPLAIAALAVSLLAGCSAPGADRPVPTGTAAPVSNPDCGTAPVVLRGRFETGFPLAKALADEFTRQHPNVTWDVREEQFAVLTQNAPRLLADDPPDLVRLPQVSDLAGAGLLRDLDGYAAEFGWDDWPAAQLRPMRVGPGGRPRGEGPLYAMGFSTSVTGVFYNKDLAARIGFREPATLAEFDEALARAKQAGIPPLAGFNAGATGGLAFPLQALMAAHGSPAAINDWVFQRPGATVDTPANAEGARHLQRWLRAGYFDADLNATDYARMVDRFASGRALFMVDGDWEAAALDRRMPGRVGFFLVPPVRAGDARAAMAGPPTFGVPAGAAHPDCAAFFLNWAVTDRVARETTVRVGGALPLGPADAPVPPAEPGSATAATLAAAAEVVASGTGMDFIANATGAILAGSWTPRLQELAAGEVTPEEVLRRVQEDYADQVGG</sequence>
<proteinExistence type="predicted"/>
<dbReference type="SUPFAM" id="SSF53850">
    <property type="entry name" value="Periplasmic binding protein-like II"/>
    <property type="match status" value="1"/>
</dbReference>
<dbReference type="EMBL" id="CP034550">
    <property type="protein sequence ID" value="QFZ21482.1"/>
    <property type="molecule type" value="Genomic_DNA"/>
</dbReference>
<dbReference type="Proteomes" id="UP000325787">
    <property type="component" value="Chromosome"/>
</dbReference>
<name>A0A5Q0H6Z2_SACSY</name>
<dbReference type="PANTHER" id="PTHR43649:SF12">
    <property type="entry name" value="DIACETYLCHITOBIOSE BINDING PROTEIN DASA"/>
    <property type="match status" value="1"/>
</dbReference>
<gene>
    <name evidence="1" type="ORF">EKG83_32490</name>
</gene>
<dbReference type="InterPro" id="IPR006059">
    <property type="entry name" value="SBP"/>
</dbReference>
<dbReference type="AlphaFoldDB" id="A0A5Q0H6Z2"/>